<evidence type="ECO:0000313" key="4">
    <source>
        <dbReference type="Proteomes" id="UP000184292"/>
    </source>
</evidence>
<keyword evidence="4" id="KW-1185">Reference proteome</keyword>
<organism evidence="3 4">
    <name type="scientific">Wenxinia saemankumensis</name>
    <dbReference type="NCBI Taxonomy" id="1447782"/>
    <lineage>
        <taxon>Bacteria</taxon>
        <taxon>Pseudomonadati</taxon>
        <taxon>Pseudomonadota</taxon>
        <taxon>Alphaproteobacteria</taxon>
        <taxon>Rhodobacterales</taxon>
        <taxon>Roseobacteraceae</taxon>
        <taxon>Wenxinia</taxon>
    </lineage>
</organism>
<dbReference type="STRING" id="1447782.SAMN05444417_2794"/>
<dbReference type="Proteomes" id="UP000184292">
    <property type="component" value="Unassembled WGS sequence"/>
</dbReference>
<name>A0A1M6GKX3_9RHOB</name>
<dbReference type="InterPro" id="IPR023393">
    <property type="entry name" value="START-like_dom_sf"/>
</dbReference>
<dbReference type="RefSeq" id="WP_073332031.1">
    <property type="nucleotide sequence ID" value="NZ_FQYO01000005.1"/>
</dbReference>
<reference evidence="3 4" key="1">
    <citation type="submission" date="2016-11" db="EMBL/GenBank/DDBJ databases">
        <authorList>
            <person name="Jaros S."/>
            <person name="Januszkiewicz K."/>
            <person name="Wedrychowicz H."/>
        </authorList>
    </citation>
    <scope>NUCLEOTIDE SEQUENCE [LARGE SCALE GENOMIC DNA]</scope>
    <source>
        <strain evidence="3 4">DSM 100565</strain>
    </source>
</reference>
<evidence type="ECO:0000259" key="2">
    <source>
        <dbReference type="Pfam" id="PF08327"/>
    </source>
</evidence>
<proteinExistence type="inferred from homology"/>
<dbReference type="Gene3D" id="3.30.530.20">
    <property type="match status" value="1"/>
</dbReference>
<dbReference type="InterPro" id="IPR013538">
    <property type="entry name" value="ASHA1/2-like_C"/>
</dbReference>
<feature type="domain" description="Activator of Hsp90 ATPase homologue 1/2-like C-terminal" evidence="2">
    <location>
        <begin position="14"/>
        <end position="129"/>
    </location>
</feature>
<comment type="similarity">
    <text evidence="1">Belongs to the AHA1 family.</text>
</comment>
<dbReference type="Pfam" id="PF08327">
    <property type="entry name" value="AHSA1"/>
    <property type="match status" value="1"/>
</dbReference>
<sequence>MTDPIAIETMVSKTPAEAWDSYTAPDHITRWNFADPSWCCPSASNDLRVGGEFRSRMEARDGSMGFDFVGTYEEVTPAESLAYRLEDGRRVRTTFAPVEGGTRVTTTFDPEAGNPVEMQRGGWQSILDSYAAHTNGL</sequence>
<evidence type="ECO:0000256" key="1">
    <source>
        <dbReference type="ARBA" id="ARBA00006817"/>
    </source>
</evidence>
<accession>A0A1M6GKX3</accession>
<dbReference type="CDD" id="cd08897">
    <property type="entry name" value="SRPBCC_CalC_Aha1-like_4"/>
    <property type="match status" value="1"/>
</dbReference>
<dbReference type="AlphaFoldDB" id="A0A1M6GKX3"/>
<evidence type="ECO:0000313" key="3">
    <source>
        <dbReference type="EMBL" id="SHJ10579.1"/>
    </source>
</evidence>
<protein>
    <submittedName>
        <fullName evidence="3">Uncharacterized conserved protein YndB, AHSA1/START domain</fullName>
    </submittedName>
</protein>
<dbReference type="SUPFAM" id="SSF55961">
    <property type="entry name" value="Bet v1-like"/>
    <property type="match status" value="1"/>
</dbReference>
<dbReference type="OrthoDB" id="9805228at2"/>
<dbReference type="EMBL" id="FQYO01000005">
    <property type="protein sequence ID" value="SHJ10579.1"/>
    <property type="molecule type" value="Genomic_DNA"/>
</dbReference>
<gene>
    <name evidence="3" type="ORF">SAMN05444417_2794</name>
</gene>